<accession>A0AAV9S2B9</accession>
<dbReference type="Proteomes" id="UP001311232">
    <property type="component" value="Unassembled WGS sequence"/>
</dbReference>
<organism evidence="1 2">
    <name type="scientific">Crenichthys baileyi</name>
    <name type="common">White River springfish</name>
    <dbReference type="NCBI Taxonomy" id="28760"/>
    <lineage>
        <taxon>Eukaryota</taxon>
        <taxon>Metazoa</taxon>
        <taxon>Chordata</taxon>
        <taxon>Craniata</taxon>
        <taxon>Vertebrata</taxon>
        <taxon>Euteleostomi</taxon>
        <taxon>Actinopterygii</taxon>
        <taxon>Neopterygii</taxon>
        <taxon>Teleostei</taxon>
        <taxon>Neoteleostei</taxon>
        <taxon>Acanthomorphata</taxon>
        <taxon>Ovalentaria</taxon>
        <taxon>Atherinomorphae</taxon>
        <taxon>Cyprinodontiformes</taxon>
        <taxon>Goodeidae</taxon>
        <taxon>Crenichthys</taxon>
    </lineage>
</organism>
<evidence type="ECO:0000313" key="1">
    <source>
        <dbReference type="EMBL" id="KAK5615189.1"/>
    </source>
</evidence>
<comment type="caution">
    <text evidence="1">The sequence shown here is derived from an EMBL/GenBank/DDBJ whole genome shotgun (WGS) entry which is preliminary data.</text>
</comment>
<sequence>MAGLDGLIGAEERIINSKPKMGENMIGRLINRDIDYLCHLPFLIYTLHSPIYTTITTSTRFHLIPKT</sequence>
<reference evidence="1 2" key="1">
    <citation type="submission" date="2021-06" db="EMBL/GenBank/DDBJ databases">
        <authorList>
            <person name="Palmer J.M."/>
        </authorList>
    </citation>
    <scope>NUCLEOTIDE SEQUENCE [LARGE SCALE GENOMIC DNA]</scope>
    <source>
        <strain evidence="1 2">MEX-2019</strain>
        <tissue evidence="1">Muscle</tissue>
    </source>
</reference>
<gene>
    <name evidence="1" type="ORF">CRENBAI_004639</name>
</gene>
<name>A0AAV9S2B9_9TELE</name>
<protein>
    <submittedName>
        <fullName evidence="1">Uncharacterized protein</fullName>
    </submittedName>
</protein>
<dbReference type="EMBL" id="JAHHUM010000993">
    <property type="protein sequence ID" value="KAK5615189.1"/>
    <property type="molecule type" value="Genomic_DNA"/>
</dbReference>
<dbReference type="AlphaFoldDB" id="A0AAV9S2B9"/>
<evidence type="ECO:0000313" key="2">
    <source>
        <dbReference type="Proteomes" id="UP001311232"/>
    </source>
</evidence>
<keyword evidence="2" id="KW-1185">Reference proteome</keyword>
<proteinExistence type="predicted"/>